<dbReference type="RefSeq" id="WP_205493355.1">
    <property type="nucleotide sequence ID" value="NZ_JAFHAP010000005.1"/>
</dbReference>
<dbReference type="InterPro" id="IPR051922">
    <property type="entry name" value="Bact_Sporulation_Assoc"/>
</dbReference>
<dbReference type="Pfam" id="PF04122">
    <property type="entry name" value="CW_binding_2"/>
    <property type="match status" value="3"/>
</dbReference>
<keyword evidence="2" id="KW-0732">Signal</keyword>
<name>A0ABS2WHC2_9BACL</name>
<feature type="signal peptide" evidence="2">
    <location>
        <begin position="1"/>
        <end position="28"/>
    </location>
</feature>
<evidence type="ECO:0000256" key="1">
    <source>
        <dbReference type="SAM" id="MobiDB-lite"/>
    </source>
</evidence>
<protein>
    <submittedName>
        <fullName evidence="3">Cell wall-binding repeat-containing protein</fullName>
    </submittedName>
</protein>
<evidence type="ECO:0000313" key="3">
    <source>
        <dbReference type="EMBL" id="MBN2908840.1"/>
    </source>
</evidence>
<accession>A0ABS2WHC2</accession>
<evidence type="ECO:0000313" key="4">
    <source>
        <dbReference type="Proteomes" id="UP001177120"/>
    </source>
</evidence>
<comment type="caution">
    <text evidence="3">The sequence shown here is derived from an EMBL/GenBank/DDBJ whole genome shotgun (WGS) entry which is preliminary data.</text>
</comment>
<proteinExistence type="predicted"/>
<dbReference type="PANTHER" id="PTHR30032">
    <property type="entry name" value="N-ACETYLMURAMOYL-L-ALANINE AMIDASE-RELATED"/>
    <property type="match status" value="1"/>
</dbReference>
<feature type="chain" id="PRO_5046150123" evidence="2">
    <location>
        <begin position="29"/>
        <end position="582"/>
    </location>
</feature>
<dbReference type="InterPro" id="IPR007253">
    <property type="entry name" value="Cell_wall-bd_2"/>
</dbReference>
<keyword evidence="4" id="KW-1185">Reference proteome</keyword>
<sequence>MLRRWGKLLIACLLTVSLAIMPVMGTNAQKGSTTKTSVQKQHRSTQEQMKQRAMTRLKQMKAHGILRLPSVAALGQKGMKLGKQGTAQSTEPSVVEFKGQATMYDIHYFYFSLSRQSDIEVIDVAGQEVPYYLVNADTLRYVTDTHDMPAGNYYLITFGLVGASQPYHFKLSGEGLIPENSYPEQAHFTTRFPFGDAHYTRLNQGEEDQVHTLIARAEDGAGYVYLNDRPVGDKKTGDFTIQTTFRLGYNTLTYDVFRNGSRNWISTNYEVIGTDLIRLDGADRFEVSANISREIDKRYADPQTVYIASGLTYPDALSGAPLATRMEAPLLLTQPDHLPDKVKAEIERLKPKHAVILGGTGSVSTQVRGELAKMGIVAERISGADRFEVSANTADRLVRMQPTDTAVIASGTVFSDALSVSVPAGLNGYPLLLVKRDAIPEAINKFLQAHPEIRRFIIAGGPATVDDRVMAELDKRGEVDRIYGVDRYDVSVNVVRYFGMYTDSAALARGDVFTDALSGAPLAAMSGTPLFLTPSDRLHSYVEAHLSEVRSQIGPLNSVYLFGGTGSISTAIEKRMQWYLGY</sequence>
<organism evidence="3 4">
    <name type="scientific">Polycladomyces zharkentensis</name>
    <dbReference type="NCBI Taxonomy" id="2807616"/>
    <lineage>
        <taxon>Bacteria</taxon>
        <taxon>Bacillati</taxon>
        <taxon>Bacillota</taxon>
        <taxon>Bacilli</taxon>
        <taxon>Bacillales</taxon>
        <taxon>Thermoactinomycetaceae</taxon>
        <taxon>Polycladomyces</taxon>
    </lineage>
</organism>
<reference evidence="3" key="1">
    <citation type="journal article" date="2024" name="Int. J. Syst. Evol. Microbiol.">
        <title>Polycladomyces zharkentensis sp. nov., a novel thermophilic cellulose- and starch-degrading member of the Bacillota from a geothermal aquifer in Kazakhstan.</title>
        <authorList>
            <person name="Mashzhan A."/>
            <person name="Kistaubayeva A."/>
            <person name="Javier-Lopez R."/>
            <person name="Bissenova U."/>
            <person name="Bissenbay A."/>
            <person name="Birkeland N.K."/>
        </authorList>
    </citation>
    <scope>NUCLEOTIDE SEQUENCE</scope>
    <source>
        <strain evidence="3">ZKZ2T</strain>
    </source>
</reference>
<feature type="compositionally biased region" description="Polar residues" evidence="1">
    <location>
        <begin position="28"/>
        <end position="39"/>
    </location>
</feature>
<dbReference type="Gene3D" id="3.40.50.12090">
    <property type="match status" value="1"/>
</dbReference>
<evidence type="ECO:0000256" key="2">
    <source>
        <dbReference type="SAM" id="SignalP"/>
    </source>
</evidence>
<feature type="region of interest" description="Disordered" evidence="1">
    <location>
        <begin position="28"/>
        <end position="51"/>
    </location>
</feature>
<dbReference type="Proteomes" id="UP001177120">
    <property type="component" value="Unassembled WGS sequence"/>
</dbReference>
<gene>
    <name evidence="3" type="ORF">JQC72_04790</name>
</gene>
<dbReference type="EMBL" id="JAFHAP010000005">
    <property type="protein sequence ID" value="MBN2908840.1"/>
    <property type="molecule type" value="Genomic_DNA"/>
</dbReference>
<dbReference type="PANTHER" id="PTHR30032:SF8">
    <property type="entry name" value="GERMINATION-SPECIFIC N-ACETYLMURAMOYL-L-ALANINE AMIDASE"/>
    <property type="match status" value="1"/>
</dbReference>